<sequence>MTVKPKEPKYYGFEAYTKVNESFKKCDYNYDSDGRFQQITSNLHSHKNVVDWNDKIFTCLDYFLTFNFRYMPFGLEQFCTFINFWLNGEVLKSEYEKYRDKFNIFRDFSHEYQWIKANNDSSCCKKYIYEMGVDEYYRMKLLYDFYDMYNGLKSSKPDERDKACKNLLSNTAIYNDAIDDYYVNHPDLYYKISHVKDLIEKVIKNSDTYCKQIKPFRIPPKFLEDEEKKKQEADNIRKKLEAEKQKRQAEEDERQRRQHEAEMRKLLMPTNHGVQRQRFIQGEPELSVEPGKSRESVNSEAQEHSKVLPYRLGSGNSERFEDLEQPVSGLYDDQLDKGVLKPGKEYTNTDGSFLGSSGFPGYITEVFRSVEPAPILGVSGGMGVLFLLFKVFKVLKL</sequence>
<dbReference type="AlphaFoldDB" id="A0A0J9TK18"/>
<dbReference type="CDD" id="cd22249">
    <property type="entry name" value="UDM1_RNF168_RNF169-like"/>
    <property type="match status" value="1"/>
</dbReference>
<dbReference type="EMBL" id="KQ235701">
    <property type="protein sequence ID" value="KMZ96055.1"/>
    <property type="molecule type" value="Genomic_DNA"/>
</dbReference>
<dbReference type="Proteomes" id="UP000053239">
    <property type="component" value="Unassembled WGS sequence"/>
</dbReference>
<dbReference type="OrthoDB" id="388788at2759"/>
<feature type="compositionally biased region" description="Basic and acidic residues" evidence="1">
    <location>
        <begin position="291"/>
        <end position="303"/>
    </location>
</feature>
<accession>A0A0J9TK18</accession>
<organism evidence="2 3">
    <name type="scientific">Plasmodium vivax North Korean</name>
    <dbReference type="NCBI Taxonomy" id="1035514"/>
    <lineage>
        <taxon>Eukaryota</taxon>
        <taxon>Sar</taxon>
        <taxon>Alveolata</taxon>
        <taxon>Apicomplexa</taxon>
        <taxon>Aconoidasida</taxon>
        <taxon>Haemosporida</taxon>
        <taxon>Plasmodiidae</taxon>
        <taxon>Plasmodium</taxon>
        <taxon>Plasmodium (Plasmodium)</taxon>
    </lineage>
</organism>
<protein>
    <recommendedName>
        <fullName evidence="4">VIR protein</fullName>
    </recommendedName>
</protein>
<name>A0A0J9TK18_PLAVI</name>
<evidence type="ECO:0000313" key="2">
    <source>
        <dbReference type="EMBL" id="KMZ96055.1"/>
    </source>
</evidence>
<gene>
    <name evidence="2" type="ORF">PVNG_05944</name>
</gene>
<proteinExistence type="predicted"/>
<evidence type="ECO:0008006" key="4">
    <source>
        <dbReference type="Google" id="ProtNLM"/>
    </source>
</evidence>
<feature type="compositionally biased region" description="Basic and acidic residues" evidence="1">
    <location>
        <begin position="241"/>
        <end position="265"/>
    </location>
</feature>
<evidence type="ECO:0000256" key="1">
    <source>
        <dbReference type="SAM" id="MobiDB-lite"/>
    </source>
</evidence>
<evidence type="ECO:0000313" key="3">
    <source>
        <dbReference type="Proteomes" id="UP000053239"/>
    </source>
</evidence>
<dbReference type="Pfam" id="PF05795">
    <property type="entry name" value="Plasmodium_Vir"/>
    <property type="match status" value="1"/>
</dbReference>
<feature type="region of interest" description="Disordered" evidence="1">
    <location>
        <begin position="241"/>
        <end position="303"/>
    </location>
</feature>
<reference evidence="2 3" key="1">
    <citation type="submission" date="2011-09" db="EMBL/GenBank/DDBJ databases">
        <title>The Genome Sequence of Plasmodium vivax North Korean.</title>
        <authorList>
            <consortium name="The Broad Institute Genome Sequencing Platform"/>
            <consortium name="The Broad Institute Genome Sequencing Center for Infectious Disease"/>
            <person name="Neafsey D."/>
            <person name="Carlton J."/>
            <person name="Barnwell J."/>
            <person name="Collins W."/>
            <person name="Escalante A."/>
            <person name="Mullikin J."/>
            <person name="Saul A."/>
            <person name="Guigo R."/>
            <person name="Camara F."/>
            <person name="Young S.K."/>
            <person name="Zeng Q."/>
            <person name="Gargeya S."/>
            <person name="Fitzgerald M."/>
            <person name="Haas B."/>
            <person name="Abouelleil A."/>
            <person name="Alvarado L."/>
            <person name="Arachchi H.M."/>
            <person name="Berlin A."/>
            <person name="Brown A."/>
            <person name="Chapman S.B."/>
            <person name="Chen Z."/>
            <person name="Dunbar C."/>
            <person name="Freedman E."/>
            <person name="Gearin G."/>
            <person name="Gellesch M."/>
            <person name="Goldberg J."/>
            <person name="Griggs A."/>
            <person name="Gujja S."/>
            <person name="Heiman D."/>
            <person name="Howarth C."/>
            <person name="Larson L."/>
            <person name="Lui A."/>
            <person name="MacDonald P.J.P."/>
            <person name="Montmayeur A."/>
            <person name="Murphy C."/>
            <person name="Neiman D."/>
            <person name="Pearson M."/>
            <person name="Priest M."/>
            <person name="Roberts A."/>
            <person name="Saif S."/>
            <person name="Shea T."/>
            <person name="Shenoy N."/>
            <person name="Sisk P."/>
            <person name="Stolte C."/>
            <person name="Sykes S."/>
            <person name="Wortman J."/>
            <person name="Nusbaum C."/>
            <person name="Birren B."/>
        </authorList>
    </citation>
    <scope>NUCLEOTIDE SEQUENCE [LARGE SCALE GENOMIC DNA]</scope>
    <source>
        <strain evidence="2 3">North Korean</strain>
    </source>
</reference>
<dbReference type="InterPro" id="IPR008780">
    <property type="entry name" value="Plasmodium_Vir"/>
</dbReference>